<gene>
    <name evidence="13" type="ORF">TRIADDRAFT_55087</name>
</gene>
<evidence type="ECO:0000256" key="11">
    <source>
        <dbReference type="ARBA" id="ARBA00023319"/>
    </source>
</evidence>
<dbReference type="CTD" id="6751956"/>
<proteinExistence type="predicted"/>
<name>B3RQR4_TRIAD</name>
<keyword evidence="9" id="KW-1015">Disulfide bond</keyword>
<evidence type="ECO:0000256" key="1">
    <source>
        <dbReference type="ARBA" id="ARBA00004162"/>
    </source>
</evidence>
<dbReference type="OrthoDB" id="5982258at2759"/>
<dbReference type="InterPro" id="IPR036179">
    <property type="entry name" value="Ig-like_dom_sf"/>
</dbReference>
<dbReference type="InterPro" id="IPR003599">
    <property type="entry name" value="Ig_sub"/>
</dbReference>
<dbReference type="Pfam" id="PF13895">
    <property type="entry name" value="Ig_2"/>
    <property type="match status" value="1"/>
</dbReference>
<dbReference type="InterPro" id="IPR013098">
    <property type="entry name" value="Ig_I-set"/>
</dbReference>
<dbReference type="SUPFAM" id="SSF48726">
    <property type="entry name" value="Immunoglobulin"/>
    <property type="match status" value="3"/>
</dbReference>
<evidence type="ECO:0000256" key="10">
    <source>
        <dbReference type="ARBA" id="ARBA00023180"/>
    </source>
</evidence>
<evidence type="ECO:0000256" key="7">
    <source>
        <dbReference type="ARBA" id="ARBA00022989"/>
    </source>
</evidence>
<dbReference type="PROSITE" id="PS50835">
    <property type="entry name" value="IG_LIKE"/>
    <property type="match status" value="3"/>
</dbReference>
<keyword evidence="3" id="KW-0812">Transmembrane</keyword>
<dbReference type="STRING" id="10228.B3RQR4"/>
<dbReference type="InterPro" id="IPR013783">
    <property type="entry name" value="Ig-like_fold"/>
</dbReference>
<keyword evidence="10" id="KW-0325">Glycoprotein</keyword>
<dbReference type="FunFam" id="2.60.40.10:FF:000086">
    <property type="entry name" value="Neural cell adhesion molecule 1"/>
    <property type="match status" value="1"/>
</dbReference>
<dbReference type="SMART" id="SM00408">
    <property type="entry name" value="IGc2"/>
    <property type="match status" value="3"/>
</dbReference>
<feature type="domain" description="Ig-like" evidence="12">
    <location>
        <begin position="68"/>
        <end position="161"/>
    </location>
</feature>
<dbReference type="PANTHER" id="PTHR44170">
    <property type="entry name" value="PROTEIN SIDEKICK"/>
    <property type="match status" value="1"/>
</dbReference>
<evidence type="ECO:0000256" key="3">
    <source>
        <dbReference type="ARBA" id="ARBA00022692"/>
    </source>
</evidence>
<dbReference type="FunFam" id="2.60.40.10:FF:002286">
    <property type="entry name" value="Cdon"/>
    <property type="match status" value="1"/>
</dbReference>
<keyword evidence="5" id="KW-0677">Repeat</keyword>
<dbReference type="AlphaFoldDB" id="B3RQR4"/>
<dbReference type="RefSeq" id="XP_002110743.1">
    <property type="nucleotide sequence ID" value="XM_002110707.1"/>
</dbReference>
<keyword evidence="2" id="KW-1003">Cell membrane</keyword>
<evidence type="ECO:0000256" key="4">
    <source>
        <dbReference type="ARBA" id="ARBA00022729"/>
    </source>
</evidence>
<dbReference type="EMBL" id="DS985243">
    <property type="protein sequence ID" value="EDV26747.1"/>
    <property type="molecule type" value="Genomic_DNA"/>
</dbReference>
<feature type="domain" description="Ig-like" evidence="12">
    <location>
        <begin position="266"/>
        <end position="350"/>
    </location>
</feature>
<evidence type="ECO:0000313" key="14">
    <source>
        <dbReference type="Proteomes" id="UP000009022"/>
    </source>
</evidence>
<dbReference type="GeneID" id="6751956"/>
<keyword evidence="4" id="KW-0732">Signal</keyword>
<dbReference type="HOGENOM" id="CLU_786038_0_0_1"/>
<organism evidence="13 14">
    <name type="scientific">Trichoplax adhaerens</name>
    <name type="common">Trichoplax reptans</name>
    <dbReference type="NCBI Taxonomy" id="10228"/>
    <lineage>
        <taxon>Eukaryota</taxon>
        <taxon>Metazoa</taxon>
        <taxon>Placozoa</taxon>
        <taxon>Uniplacotomia</taxon>
        <taxon>Trichoplacea</taxon>
        <taxon>Trichoplacidae</taxon>
        <taxon>Trichoplax</taxon>
    </lineage>
</organism>
<protein>
    <recommendedName>
        <fullName evidence="12">Ig-like domain-containing protein</fullName>
    </recommendedName>
</protein>
<evidence type="ECO:0000256" key="8">
    <source>
        <dbReference type="ARBA" id="ARBA00023136"/>
    </source>
</evidence>
<dbReference type="InParanoid" id="B3RQR4"/>
<feature type="domain" description="Ig-like" evidence="12">
    <location>
        <begin position="168"/>
        <end position="250"/>
    </location>
</feature>
<dbReference type="Proteomes" id="UP000009022">
    <property type="component" value="Unassembled WGS sequence"/>
</dbReference>
<keyword evidence="11" id="KW-0393">Immunoglobulin domain</keyword>
<dbReference type="GO" id="GO:0098609">
    <property type="term" value="P:cell-cell adhesion"/>
    <property type="evidence" value="ECO:0000318"/>
    <property type="project" value="GO_Central"/>
</dbReference>
<dbReference type="PANTHER" id="PTHR44170:SF6">
    <property type="entry name" value="CONTACTIN"/>
    <property type="match status" value="1"/>
</dbReference>
<comment type="subcellular location">
    <subcellularLocation>
        <location evidence="1">Cell membrane</location>
        <topology evidence="1">Single-pass membrane protein</topology>
    </subcellularLocation>
</comment>
<evidence type="ECO:0000313" key="13">
    <source>
        <dbReference type="EMBL" id="EDV26747.1"/>
    </source>
</evidence>
<keyword evidence="6" id="KW-0130">Cell adhesion</keyword>
<dbReference type="OMA" id="HNVAIND"/>
<dbReference type="PhylomeDB" id="B3RQR4"/>
<dbReference type="InterPro" id="IPR007110">
    <property type="entry name" value="Ig-like_dom"/>
</dbReference>
<sequence>MGLNSFQAIEFGNDGRRSVALNGDIVFSNLLLLDNLNYTCEATLVVSGDIRRSRGSLNVLTVNGKDRPLTVIRTSNSIVAGVLGRDASLECIPGGRPTPVVSWCIYNPFNYQCRPIVSDNSKYLLQFGNRRLLIRNIGYQDRAIYRCVMKLNSQEQRRDINLIIHTLPTWSNPLTYTTASIEDRFTWPCIAVGTPPITYRWYRNGSEILRNDRRFTFTNSYGNIIFNKLETTDIGVYQCQATNQYGTIFSSGYLLVRSFGVIFTKPFNQNQLIQTGQIGEFECLVDGGPKPTMIYRYNGSVIQFPSSKYTALSNGNLRIHNVAINDTGSYQCTATNRFTPNPITSTASLRVYG</sequence>
<dbReference type="Pfam" id="PF13927">
    <property type="entry name" value="Ig_3"/>
    <property type="match status" value="1"/>
</dbReference>
<accession>B3RQR4</accession>
<dbReference type="Pfam" id="PF07679">
    <property type="entry name" value="I-set"/>
    <property type="match status" value="1"/>
</dbReference>
<dbReference type="InterPro" id="IPR003598">
    <property type="entry name" value="Ig_sub2"/>
</dbReference>
<reference evidence="13 14" key="1">
    <citation type="journal article" date="2008" name="Nature">
        <title>The Trichoplax genome and the nature of placozoans.</title>
        <authorList>
            <person name="Srivastava M."/>
            <person name="Begovic E."/>
            <person name="Chapman J."/>
            <person name="Putnam N.H."/>
            <person name="Hellsten U."/>
            <person name="Kawashima T."/>
            <person name="Kuo A."/>
            <person name="Mitros T."/>
            <person name="Salamov A."/>
            <person name="Carpenter M.L."/>
            <person name="Signorovitch A.Y."/>
            <person name="Moreno M.A."/>
            <person name="Kamm K."/>
            <person name="Grimwood J."/>
            <person name="Schmutz J."/>
            <person name="Shapiro H."/>
            <person name="Grigoriev I.V."/>
            <person name="Buss L.W."/>
            <person name="Schierwater B."/>
            <person name="Dellaporta S.L."/>
            <person name="Rokhsar D.S."/>
        </authorList>
    </citation>
    <scope>NUCLEOTIDE SEQUENCE [LARGE SCALE GENOMIC DNA]</scope>
    <source>
        <strain evidence="13 14">Grell-BS-1999</strain>
    </source>
</reference>
<keyword evidence="14" id="KW-1185">Reference proteome</keyword>
<dbReference type="GO" id="GO:0005886">
    <property type="term" value="C:plasma membrane"/>
    <property type="evidence" value="ECO:0007669"/>
    <property type="project" value="UniProtKB-SubCell"/>
</dbReference>
<evidence type="ECO:0000256" key="5">
    <source>
        <dbReference type="ARBA" id="ARBA00022737"/>
    </source>
</evidence>
<evidence type="ECO:0000256" key="9">
    <source>
        <dbReference type="ARBA" id="ARBA00023157"/>
    </source>
</evidence>
<dbReference type="KEGG" id="tad:TRIADDRAFT_55087"/>
<evidence type="ECO:0000256" key="2">
    <source>
        <dbReference type="ARBA" id="ARBA00022475"/>
    </source>
</evidence>
<dbReference type="eggNOG" id="KOG3513">
    <property type="taxonomic scope" value="Eukaryota"/>
</dbReference>
<evidence type="ECO:0000256" key="6">
    <source>
        <dbReference type="ARBA" id="ARBA00022889"/>
    </source>
</evidence>
<evidence type="ECO:0000259" key="12">
    <source>
        <dbReference type="PROSITE" id="PS50835"/>
    </source>
</evidence>
<keyword evidence="8" id="KW-0472">Membrane</keyword>
<dbReference type="Gene3D" id="2.60.40.10">
    <property type="entry name" value="Immunoglobulins"/>
    <property type="match status" value="3"/>
</dbReference>
<keyword evidence="7" id="KW-1133">Transmembrane helix</keyword>
<dbReference type="SMART" id="SM00409">
    <property type="entry name" value="IG"/>
    <property type="match status" value="3"/>
</dbReference>